<dbReference type="Pfam" id="PF00060">
    <property type="entry name" value="Lig_chan"/>
    <property type="match status" value="1"/>
</dbReference>
<proteinExistence type="inferred from homology"/>
<keyword evidence="8" id="KW-0325">Glycoprotein</keyword>
<evidence type="ECO:0000313" key="12">
    <source>
        <dbReference type="Proteomes" id="UP001292094"/>
    </source>
</evidence>
<keyword evidence="12" id="KW-1185">Reference proteome</keyword>
<comment type="caution">
    <text evidence="11">The sequence shown here is derived from an EMBL/GenBank/DDBJ whole genome shotgun (WGS) entry which is preliminary data.</text>
</comment>
<keyword evidence="5 9" id="KW-1133">Transmembrane helix</keyword>
<reference evidence="11" key="1">
    <citation type="submission" date="2023-11" db="EMBL/GenBank/DDBJ databases">
        <title>Genome assemblies of two species of porcelain crab, Petrolisthes cinctipes and Petrolisthes manimaculis (Anomura: Porcellanidae).</title>
        <authorList>
            <person name="Angst P."/>
        </authorList>
    </citation>
    <scope>NUCLEOTIDE SEQUENCE</scope>
    <source>
        <strain evidence="11">PB745_02</strain>
        <tissue evidence="11">Gill</tissue>
    </source>
</reference>
<feature type="domain" description="Ionotropic glutamate receptor C-terminal" evidence="10">
    <location>
        <begin position="2"/>
        <end position="203"/>
    </location>
</feature>
<keyword evidence="6 9" id="KW-0472">Membrane</keyword>
<dbReference type="AlphaFoldDB" id="A0AAE1QIK2"/>
<protein>
    <recommendedName>
        <fullName evidence="10">Ionotropic glutamate receptor C-terminal domain-containing protein</fullName>
    </recommendedName>
</protein>
<keyword evidence="3" id="KW-1003">Cell membrane</keyword>
<comment type="similarity">
    <text evidence="2">Belongs to the glutamate-gated ion channel (TC 1.A.10.1) family.</text>
</comment>
<organism evidence="11 12">
    <name type="scientific">Petrolisthes manimaculis</name>
    <dbReference type="NCBI Taxonomy" id="1843537"/>
    <lineage>
        <taxon>Eukaryota</taxon>
        <taxon>Metazoa</taxon>
        <taxon>Ecdysozoa</taxon>
        <taxon>Arthropoda</taxon>
        <taxon>Crustacea</taxon>
        <taxon>Multicrustacea</taxon>
        <taxon>Malacostraca</taxon>
        <taxon>Eumalacostraca</taxon>
        <taxon>Eucarida</taxon>
        <taxon>Decapoda</taxon>
        <taxon>Pleocyemata</taxon>
        <taxon>Anomura</taxon>
        <taxon>Galatheoidea</taxon>
        <taxon>Porcellanidae</taxon>
        <taxon>Petrolisthes</taxon>
    </lineage>
</organism>
<dbReference type="InterPro" id="IPR052192">
    <property type="entry name" value="Insect_Ionotropic_Sensory_Rcpt"/>
</dbReference>
<sequence>MWVYVIVLTVGYSTNLTAFLTVARSPPGVNTLLQLYQSSLTIFGLGPFFGNVMAASTISHIRGLSQQFSPVSSFGEVDREMTEGQSVIIQGRKFLQFYIAQNTDLQGAPQYRIIESHSPLKRNMDTAVTWVLESGLVNHWFLESIRHYKMYQAEITGGSGSQRSTENEVGSEAVMEAKNREDKHSISLTVEHVQGVFYILCMGYVTSFLVLLAETCVYKATFSLLPESIIRKVYTRDT</sequence>
<evidence type="ECO:0000256" key="2">
    <source>
        <dbReference type="ARBA" id="ARBA00008685"/>
    </source>
</evidence>
<gene>
    <name evidence="11" type="ORF">Pmani_002071</name>
</gene>
<evidence type="ECO:0000256" key="8">
    <source>
        <dbReference type="ARBA" id="ARBA00023180"/>
    </source>
</evidence>
<dbReference type="GO" id="GO:0005886">
    <property type="term" value="C:plasma membrane"/>
    <property type="evidence" value="ECO:0007669"/>
    <property type="project" value="UniProtKB-SubCell"/>
</dbReference>
<evidence type="ECO:0000256" key="9">
    <source>
        <dbReference type="SAM" id="Phobius"/>
    </source>
</evidence>
<evidence type="ECO:0000259" key="10">
    <source>
        <dbReference type="Pfam" id="PF00060"/>
    </source>
</evidence>
<dbReference type="EMBL" id="JAWZYT010000149">
    <property type="protein sequence ID" value="KAK4327406.1"/>
    <property type="molecule type" value="Genomic_DNA"/>
</dbReference>
<feature type="transmembrane region" description="Helical" evidence="9">
    <location>
        <begin position="195"/>
        <end position="213"/>
    </location>
</feature>
<evidence type="ECO:0000256" key="7">
    <source>
        <dbReference type="ARBA" id="ARBA00023170"/>
    </source>
</evidence>
<evidence type="ECO:0000256" key="1">
    <source>
        <dbReference type="ARBA" id="ARBA00004651"/>
    </source>
</evidence>
<name>A0AAE1QIK2_9EUCA</name>
<dbReference type="InterPro" id="IPR001320">
    <property type="entry name" value="Iontro_rcpt_C"/>
</dbReference>
<dbReference type="PANTHER" id="PTHR42643:SF38">
    <property type="entry name" value="IONOTROPIC RECEPTOR 100A"/>
    <property type="match status" value="1"/>
</dbReference>
<keyword evidence="4 9" id="KW-0812">Transmembrane</keyword>
<evidence type="ECO:0000256" key="4">
    <source>
        <dbReference type="ARBA" id="ARBA00022692"/>
    </source>
</evidence>
<evidence type="ECO:0000256" key="5">
    <source>
        <dbReference type="ARBA" id="ARBA00022989"/>
    </source>
</evidence>
<keyword evidence="7" id="KW-0675">Receptor</keyword>
<accession>A0AAE1QIK2</accession>
<dbReference type="Proteomes" id="UP001292094">
    <property type="component" value="Unassembled WGS sequence"/>
</dbReference>
<dbReference type="GO" id="GO:0015276">
    <property type="term" value="F:ligand-gated monoatomic ion channel activity"/>
    <property type="evidence" value="ECO:0007669"/>
    <property type="project" value="InterPro"/>
</dbReference>
<evidence type="ECO:0000256" key="6">
    <source>
        <dbReference type="ARBA" id="ARBA00023136"/>
    </source>
</evidence>
<evidence type="ECO:0000313" key="11">
    <source>
        <dbReference type="EMBL" id="KAK4327406.1"/>
    </source>
</evidence>
<dbReference type="GO" id="GO:0050906">
    <property type="term" value="P:detection of stimulus involved in sensory perception"/>
    <property type="evidence" value="ECO:0007669"/>
    <property type="project" value="UniProtKB-ARBA"/>
</dbReference>
<dbReference type="PANTHER" id="PTHR42643">
    <property type="entry name" value="IONOTROPIC RECEPTOR 20A-RELATED"/>
    <property type="match status" value="1"/>
</dbReference>
<evidence type="ECO:0000256" key="3">
    <source>
        <dbReference type="ARBA" id="ARBA00022475"/>
    </source>
</evidence>
<comment type="subcellular location">
    <subcellularLocation>
        <location evidence="1">Cell membrane</location>
        <topology evidence="1">Multi-pass membrane protein</topology>
    </subcellularLocation>
</comment>